<sequence>MELATADRKRKTVTNAQRQALRKRKREHRGHHSELIARFKSQYDHTLNQSQVSKIISSSYDQLDSLIQRRTNVS</sequence>
<feature type="region of interest" description="Disordered" evidence="1">
    <location>
        <begin position="1"/>
        <end position="32"/>
    </location>
</feature>
<accession>A0A420J0N9</accession>
<evidence type="ECO:0000259" key="2">
    <source>
        <dbReference type="Pfam" id="PF18107"/>
    </source>
</evidence>
<protein>
    <recommendedName>
        <fullName evidence="2">ARS-binding protein 1 N-terminal domain-containing protein</fullName>
    </recommendedName>
</protein>
<gene>
    <name evidence="3" type="ORF">GcM3_046026</name>
</gene>
<dbReference type="Pfam" id="PF18107">
    <property type="entry name" value="HTH_ABP1_N"/>
    <property type="match status" value="1"/>
</dbReference>
<evidence type="ECO:0000313" key="4">
    <source>
        <dbReference type="Proteomes" id="UP000283383"/>
    </source>
</evidence>
<dbReference type="Gene3D" id="1.10.10.60">
    <property type="entry name" value="Homeodomain-like"/>
    <property type="match status" value="1"/>
</dbReference>
<dbReference type="SUPFAM" id="SSF46689">
    <property type="entry name" value="Homeodomain-like"/>
    <property type="match status" value="1"/>
</dbReference>
<keyword evidence="4" id="KW-1185">Reference proteome</keyword>
<organism evidence="3 4">
    <name type="scientific">Golovinomyces cichoracearum</name>
    <dbReference type="NCBI Taxonomy" id="62708"/>
    <lineage>
        <taxon>Eukaryota</taxon>
        <taxon>Fungi</taxon>
        <taxon>Dikarya</taxon>
        <taxon>Ascomycota</taxon>
        <taxon>Pezizomycotina</taxon>
        <taxon>Leotiomycetes</taxon>
        <taxon>Erysiphales</taxon>
        <taxon>Erysiphaceae</taxon>
        <taxon>Golovinomyces</taxon>
    </lineage>
</organism>
<feature type="compositionally biased region" description="Basic residues" evidence="1">
    <location>
        <begin position="20"/>
        <end position="31"/>
    </location>
</feature>
<dbReference type="InterPro" id="IPR041188">
    <property type="entry name" value="HTH_ABP1_N"/>
</dbReference>
<name>A0A420J0N9_9PEZI</name>
<dbReference type="AlphaFoldDB" id="A0A420J0N9"/>
<comment type="caution">
    <text evidence="3">The sequence shown here is derived from an EMBL/GenBank/DDBJ whole genome shotgun (WGS) entry which is preliminary data.</text>
</comment>
<dbReference type="InterPro" id="IPR009057">
    <property type="entry name" value="Homeodomain-like_sf"/>
</dbReference>
<evidence type="ECO:0000313" key="3">
    <source>
        <dbReference type="EMBL" id="RKF80325.1"/>
    </source>
</evidence>
<evidence type="ECO:0000256" key="1">
    <source>
        <dbReference type="SAM" id="MobiDB-lite"/>
    </source>
</evidence>
<feature type="domain" description="ARS-binding protein 1 N-terminal" evidence="2">
    <location>
        <begin position="9"/>
        <end position="65"/>
    </location>
</feature>
<proteinExistence type="predicted"/>
<dbReference type="Proteomes" id="UP000283383">
    <property type="component" value="Unassembled WGS sequence"/>
</dbReference>
<reference evidence="3 4" key="1">
    <citation type="journal article" date="2018" name="BMC Genomics">
        <title>Comparative genome analyses reveal sequence features reflecting distinct modes of host-adaptation between dicot and monocot powdery mildew.</title>
        <authorList>
            <person name="Wu Y."/>
            <person name="Ma X."/>
            <person name="Pan Z."/>
            <person name="Kale S.D."/>
            <person name="Song Y."/>
            <person name="King H."/>
            <person name="Zhang Q."/>
            <person name="Presley C."/>
            <person name="Deng X."/>
            <person name="Wei C.I."/>
            <person name="Xiao S."/>
        </authorList>
    </citation>
    <scope>NUCLEOTIDE SEQUENCE [LARGE SCALE GENOMIC DNA]</scope>
    <source>
        <strain evidence="3">UMSG3</strain>
    </source>
</reference>
<dbReference type="EMBL" id="MCBQ01004687">
    <property type="protein sequence ID" value="RKF80325.1"/>
    <property type="molecule type" value="Genomic_DNA"/>
</dbReference>